<feature type="transmembrane region" description="Helical" evidence="1">
    <location>
        <begin position="6"/>
        <end position="29"/>
    </location>
</feature>
<sequence>MRVSLRPVMVVAGVCLLIVIVALLFRFVFVSDERRIEMTLKRAIEDIRNEKVDECMSHIAVAEWDSTMVMREQLRGLLEGGFDRFDNIRVLYDSFEVNVQGKRAAATFKAKVIAKYEDQVMLLLGTLTEGREIKLGFVKEGKKWRIYSISGIDIPTDVFDEL</sequence>
<proteinExistence type="predicted"/>
<evidence type="ECO:0008006" key="4">
    <source>
        <dbReference type="Google" id="ProtNLM"/>
    </source>
</evidence>
<keyword evidence="1" id="KW-1133">Transmembrane helix</keyword>
<keyword evidence="1" id="KW-0812">Transmembrane</keyword>
<name>A0A523UPP1_UNCT6</name>
<dbReference type="Proteomes" id="UP000315525">
    <property type="component" value="Unassembled WGS sequence"/>
</dbReference>
<evidence type="ECO:0000256" key="1">
    <source>
        <dbReference type="SAM" id="Phobius"/>
    </source>
</evidence>
<dbReference type="AlphaFoldDB" id="A0A523UPP1"/>
<organism evidence="2 3">
    <name type="scientific">candidate division TA06 bacterium</name>
    <dbReference type="NCBI Taxonomy" id="2250710"/>
    <lineage>
        <taxon>Bacteria</taxon>
        <taxon>Bacteria division TA06</taxon>
    </lineage>
</organism>
<evidence type="ECO:0000313" key="3">
    <source>
        <dbReference type="Proteomes" id="UP000315525"/>
    </source>
</evidence>
<gene>
    <name evidence="2" type="ORF">E3J62_09985</name>
</gene>
<keyword evidence="1" id="KW-0472">Membrane</keyword>
<reference evidence="2 3" key="1">
    <citation type="submission" date="2019-03" db="EMBL/GenBank/DDBJ databases">
        <title>Metabolic potential of uncultured bacteria and archaea associated with petroleum seepage in deep-sea sediments.</title>
        <authorList>
            <person name="Dong X."/>
            <person name="Hubert C."/>
        </authorList>
    </citation>
    <scope>NUCLEOTIDE SEQUENCE [LARGE SCALE GENOMIC DNA]</scope>
    <source>
        <strain evidence="2">E44_bin18</strain>
    </source>
</reference>
<comment type="caution">
    <text evidence="2">The sequence shown here is derived from an EMBL/GenBank/DDBJ whole genome shotgun (WGS) entry which is preliminary data.</text>
</comment>
<evidence type="ECO:0000313" key="2">
    <source>
        <dbReference type="EMBL" id="TET44527.1"/>
    </source>
</evidence>
<protein>
    <recommendedName>
        <fullName evidence="4">DUF4440 domain-containing protein</fullName>
    </recommendedName>
</protein>
<accession>A0A523UPP1</accession>
<dbReference type="EMBL" id="SOJN01000122">
    <property type="protein sequence ID" value="TET44527.1"/>
    <property type="molecule type" value="Genomic_DNA"/>
</dbReference>